<comment type="caution">
    <text evidence="3">The sequence shown here is derived from an EMBL/GenBank/DDBJ whole genome shotgun (WGS) entry which is preliminary data.</text>
</comment>
<dbReference type="RefSeq" id="WP_312986657.1">
    <property type="nucleotide sequence ID" value="NZ_BAAAUI010000006.1"/>
</dbReference>
<keyword evidence="2" id="KW-1133">Transmembrane helix</keyword>
<feature type="compositionally biased region" description="Pro residues" evidence="1">
    <location>
        <begin position="16"/>
        <end position="29"/>
    </location>
</feature>
<feature type="region of interest" description="Disordered" evidence="1">
    <location>
        <begin position="12"/>
        <end position="46"/>
    </location>
</feature>
<keyword evidence="2" id="KW-0472">Membrane</keyword>
<feature type="transmembrane region" description="Helical" evidence="2">
    <location>
        <begin position="427"/>
        <end position="445"/>
    </location>
</feature>
<dbReference type="Proteomes" id="UP000533598">
    <property type="component" value="Unassembled WGS sequence"/>
</dbReference>
<evidence type="ECO:0000313" key="4">
    <source>
        <dbReference type="Proteomes" id="UP000533598"/>
    </source>
</evidence>
<protein>
    <submittedName>
        <fullName evidence="3">Uncharacterized protein</fullName>
    </submittedName>
</protein>
<evidence type="ECO:0000256" key="2">
    <source>
        <dbReference type="SAM" id="Phobius"/>
    </source>
</evidence>
<gene>
    <name evidence="3" type="ORF">HNR67_001395</name>
</gene>
<name>A0A7W7FRL4_9PSEU</name>
<accession>A0A7W7FRL4</accession>
<dbReference type="AlphaFoldDB" id="A0A7W7FRL4"/>
<reference evidence="3 4" key="1">
    <citation type="submission" date="2020-08" db="EMBL/GenBank/DDBJ databases">
        <title>Sequencing the genomes of 1000 actinobacteria strains.</title>
        <authorList>
            <person name="Klenk H.-P."/>
        </authorList>
    </citation>
    <scope>NUCLEOTIDE SEQUENCE [LARGE SCALE GENOMIC DNA]</scope>
    <source>
        <strain evidence="3 4">DSM 44230</strain>
    </source>
</reference>
<organism evidence="3 4">
    <name type="scientific">Crossiella cryophila</name>
    <dbReference type="NCBI Taxonomy" id="43355"/>
    <lineage>
        <taxon>Bacteria</taxon>
        <taxon>Bacillati</taxon>
        <taxon>Actinomycetota</taxon>
        <taxon>Actinomycetes</taxon>
        <taxon>Pseudonocardiales</taxon>
        <taxon>Pseudonocardiaceae</taxon>
        <taxon>Crossiella</taxon>
    </lineage>
</organism>
<proteinExistence type="predicted"/>
<evidence type="ECO:0000313" key="3">
    <source>
        <dbReference type="EMBL" id="MBB4675277.1"/>
    </source>
</evidence>
<sequence>MPAVVLLALGPVAGAAPPPTTPVPSPVDPNGPGISDPNAPRFPPLVADAGTGLGIIRVLPGAVQTNSPGLTDEDEKKLPKQAAGELGLGLASAQVNSQAVQSFERAIAESSPFGFAVNGRAPRLPGSLAQMAIPDNPEPLSGGLTPPASPLDALVKLGLLQGSVHARWDEKLGPCVEPIADSRTSLASLSAVNVLPAIPGLLNGGSLLRLPDTLSARSTVRLVDVPGRQGKAVQATSTVQVASIQLLAGTPGEVRIDVVSAPKLVATSTGDAKTSTVKYEAPVLRVSRGGKELGKLDAAAPKLDVPVSGPLPGADALKLLDIGVLRLSIAQVNEKRDGAAVGAVARLLDLQLLPTDALKLPGLPTSLVQISLGEQVVRAAAPAGGYVCKAITPAPSSPAPAPAPAPQGKEKPPPLAYTNAAYQTVPLLWTGMILLLCGVIVVAALPRRRQRG</sequence>
<dbReference type="EMBL" id="JACHMH010000001">
    <property type="protein sequence ID" value="MBB4675277.1"/>
    <property type="molecule type" value="Genomic_DNA"/>
</dbReference>
<evidence type="ECO:0000256" key="1">
    <source>
        <dbReference type="SAM" id="MobiDB-lite"/>
    </source>
</evidence>
<keyword evidence="4" id="KW-1185">Reference proteome</keyword>
<keyword evidence="2" id="KW-0812">Transmembrane</keyword>